<protein>
    <submittedName>
        <fullName evidence="1">Uncharacterized protein</fullName>
    </submittedName>
</protein>
<organism evidence="1 2">
    <name type="scientific">Leucobacter edaphi</name>
    <dbReference type="NCBI Taxonomy" id="2796472"/>
    <lineage>
        <taxon>Bacteria</taxon>
        <taxon>Bacillati</taxon>
        <taxon>Actinomycetota</taxon>
        <taxon>Actinomycetes</taxon>
        <taxon>Micrococcales</taxon>
        <taxon>Microbacteriaceae</taxon>
        <taxon>Leucobacter</taxon>
    </lineage>
</organism>
<dbReference type="EMBL" id="JAEHOI010000001">
    <property type="protein sequence ID" value="MBK0420603.1"/>
    <property type="molecule type" value="Genomic_DNA"/>
</dbReference>
<name>A0A934UWT5_9MICO</name>
<evidence type="ECO:0000313" key="2">
    <source>
        <dbReference type="Proteomes" id="UP000618733"/>
    </source>
</evidence>
<dbReference type="AlphaFoldDB" id="A0A934UWT5"/>
<gene>
    <name evidence="1" type="ORF">JD292_00725</name>
</gene>
<accession>A0A934UWT5</accession>
<sequence length="243" mass="26461">MSLYYSRRAALELFDEALLNAVAAQQEETETAGSASVFPFAASINRRRKLYRSNADVIRKCAKVKKLRWASPPEAEAGDVVDLRLGEASLGVHRVLDVPGGVFLLSGEVVSGEISSPVSVIAVGSPDNYSRYHGHIGVPESGWYPSSAHGRALLYEKVGLLPTGGLDPAFVERFASEPGAQWKCFSMVHGLLLKARYSEEAGFPKVVERVRVQAVVEDRYDSRDEAGRVVFSGLLLRLILVDG</sequence>
<comment type="caution">
    <text evidence="1">The sequence shown here is derived from an EMBL/GenBank/DDBJ whole genome shotgun (WGS) entry which is preliminary data.</text>
</comment>
<proteinExistence type="predicted"/>
<reference evidence="1" key="1">
    <citation type="submission" date="2020-12" db="EMBL/GenBank/DDBJ databases">
        <title>Leucobacter sp. CAS2, isolated from Chromium sludge.</title>
        <authorList>
            <person name="Xu Z."/>
        </authorList>
    </citation>
    <scope>NUCLEOTIDE SEQUENCE</scope>
    <source>
        <strain evidence="1">CSA2</strain>
    </source>
</reference>
<keyword evidence="2" id="KW-1185">Reference proteome</keyword>
<dbReference type="RefSeq" id="WP_200130815.1">
    <property type="nucleotide sequence ID" value="NZ_JAEHOI010000001.1"/>
</dbReference>
<evidence type="ECO:0000313" key="1">
    <source>
        <dbReference type="EMBL" id="MBK0420603.1"/>
    </source>
</evidence>
<dbReference type="Proteomes" id="UP000618733">
    <property type="component" value="Unassembled WGS sequence"/>
</dbReference>